<dbReference type="InterPro" id="IPR036864">
    <property type="entry name" value="Zn2-C6_fun-type_DNA-bd_sf"/>
</dbReference>
<evidence type="ECO:0000256" key="1">
    <source>
        <dbReference type="ARBA" id="ARBA00022723"/>
    </source>
</evidence>
<organism evidence="7 8">
    <name type="scientific">Fusarium anthophilum</name>
    <dbReference type="NCBI Taxonomy" id="48485"/>
    <lineage>
        <taxon>Eukaryota</taxon>
        <taxon>Fungi</taxon>
        <taxon>Dikarya</taxon>
        <taxon>Ascomycota</taxon>
        <taxon>Pezizomycotina</taxon>
        <taxon>Sordariomycetes</taxon>
        <taxon>Hypocreomycetidae</taxon>
        <taxon>Hypocreales</taxon>
        <taxon>Nectriaceae</taxon>
        <taxon>Fusarium</taxon>
        <taxon>Fusarium fujikuroi species complex</taxon>
    </lineage>
</organism>
<dbReference type="PANTHER" id="PTHR46082">
    <property type="entry name" value="ATP/GTP-BINDING PROTEIN-RELATED"/>
    <property type="match status" value="1"/>
</dbReference>
<dbReference type="AlphaFoldDB" id="A0A8H5E9M1"/>
<dbReference type="InterPro" id="IPR001138">
    <property type="entry name" value="Zn2Cys6_DnaBD"/>
</dbReference>
<feature type="domain" description="Zn(2)-C6 fungal-type" evidence="6">
    <location>
        <begin position="519"/>
        <end position="549"/>
    </location>
</feature>
<dbReference type="PROSITE" id="PS50048">
    <property type="entry name" value="ZN2_CY6_FUNGAL_2"/>
    <property type="match status" value="1"/>
</dbReference>
<dbReference type="GO" id="GO:0009116">
    <property type="term" value="P:nucleoside metabolic process"/>
    <property type="evidence" value="ECO:0007669"/>
    <property type="project" value="InterPro"/>
</dbReference>
<dbReference type="PANTHER" id="PTHR46082:SF11">
    <property type="entry name" value="AAA+ ATPASE DOMAIN-CONTAINING PROTEIN-RELATED"/>
    <property type="match status" value="1"/>
</dbReference>
<accession>A0A8H5E9M1</accession>
<dbReference type="InterPro" id="IPR035994">
    <property type="entry name" value="Nucleoside_phosphorylase_sf"/>
</dbReference>
<dbReference type="PROSITE" id="PS00028">
    <property type="entry name" value="ZINC_FINGER_C2H2_1"/>
    <property type="match status" value="1"/>
</dbReference>
<dbReference type="SMART" id="SM00355">
    <property type="entry name" value="ZnF_C2H2"/>
    <property type="match status" value="2"/>
</dbReference>
<dbReference type="Gene3D" id="4.10.240.10">
    <property type="entry name" value="Zn(2)-C6 fungal-type DNA-binding domain"/>
    <property type="match status" value="1"/>
</dbReference>
<dbReference type="EMBL" id="JABEVY010000059">
    <property type="protein sequence ID" value="KAF5252245.1"/>
    <property type="molecule type" value="Genomic_DNA"/>
</dbReference>
<name>A0A8H5E9M1_9HYPO</name>
<dbReference type="InterPro" id="IPR053137">
    <property type="entry name" value="NLR-like"/>
</dbReference>
<dbReference type="CDD" id="cd00067">
    <property type="entry name" value="GAL4"/>
    <property type="match status" value="1"/>
</dbReference>
<proteinExistence type="predicted"/>
<feature type="compositionally biased region" description="Basic and acidic residues" evidence="5">
    <location>
        <begin position="564"/>
        <end position="575"/>
    </location>
</feature>
<dbReference type="Proteomes" id="UP000573603">
    <property type="component" value="Unassembled WGS sequence"/>
</dbReference>
<evidence type="ECO:0000313" key="7">
    <source>
        <dbReference type="EMBL" id="KAF5252245.1"/>
    </source>
</evidence>
<protein>
    <recommendedName>
        <fullName evidence="6">Zn(2)-C6 fungal-type domain-containing protein</fullName>
    </recommendedName>
</protein>
<evidence type="ECO:0000256" key="2">
    <source>
        <dbReference type="ARBA" id="ARBA00022771"/>
    </source>
</evidence>
<evidence type="ECO:0000256" key="5">
    <source>
        <dbReference type="SAM" id="MobiDB-lite"/>
    </source>
</evidence>
<keyword evidence="4" id="KW-0539">Nucleus</keyword>
<dbReference type="SMART" id="SM00066">
    <property type="entry name" value="GAL4"/>
    <property type="match status" value="1"/>
</dbReference>
<comment type="caution">
    <text evidence="7">The sequence shown here is derived from an EMBL/GenBank/DDBJ whole genome shotgun (WGS) entry which is preliminary data.</text>
</comment>
<dbReference type="Pfam" id="PF00172">
    <property type="entry name" value="Zn_clus"/>
    <property type="match status" value="1"/>
</dbReference>
<dbReference type="InterPro" id="IPR013087">
    <property type="entry name" value="Znf_C2H2_type"/>
</dbReference>
<evidence type="ECO:0000259" key="6">
    <source>
        <dbReference type="PROSITE" id="PS50048"/>
    </source>
</evidence>
<evidence type="ECO:0000256" key="4">
    <source>
        <dbReference type="ARBA" id="ARBA00023242"/>
    </source>
</evidence>
<gene>
    <name evidence="7" type="ORF">FANTH_2801</name>
</gene>
<dbReference type="InterPro" id="IPR022755">
    <property type="entry name" value="Znf_C2H2_jaz"/>
</dbReference>
<dbReference type="GO" id="GO:0008270">
    <property type="term" value="F:zinc ion binding"/>
    <property type="evidence" value="ECO:0007669"/>
    <property type="project" value="UniProtKB-KW"/>
</dbReference>
<dbReference type="GO" id="GO:0003824">
    <property type="term" value="F:catalytic activity"/>
    <property type="evidence" value="ECO:0007669"/>
    <property type="project" value="InterPro"/>
</dbReference>
<evidence type="ECO:0000313" key="8">
    <source>
        <dbReference type="Proteomes" id="UP000573603"/>
    </source>
</evidence>
<keyword evidence="8" id="KW-1185">Reference proteome</keyword>
<dbReference type="Gene3D" id="3.40.50.1580">
    <property type="entry name" value="Nucleoside phosphorylase domain"/>
    <property type="match status" value="1"/>
</dbReference>
<dbReference type="PROSITE" id="PS00463">
    <property type="entry name" value="ZN2_CY6_FUNGAL_1"/>
    <property type="match status" value="1"/>
</dbReference>
<dbReference type="SUPFAM" id="SSF53167">
    <property type="entry name" value="Purine and uridine phosphorylases"/>
    <property type="match status" value="1"/>
</dbReference>
<dbReference type="SUPFAM" id="SSF57701">
    <property type="entry name" value="Zn2/Cys6 DNA-binding domain"/>
    <property type="match status" value="1"/>
</dbReference>
<sequence>MTKVGHWNPKIPCETCLIKFHTQEAAKQHMTAKNHYKKYCKPCDQRFSSENDLKMHLNSSSHRCVQGSGHASNGASSDINVNIASRPYLNTTLNLKRAKPAATVDENSPKPTEYTVGWICTLPEEMAAAEGMLDEVFQAPGQGLLDENIYVVGRIAHLKTVLVCLPYRVAGTTSATRVAEHMRQTFTALQYTLLVGVGGGMPSEEVDVRLGDVVVSVPSPDSPGVVQYDYGKDVENDRFVTTGHLNQPPHRLLIAVSRLRSQEASQPSALTLSIAGNIARLQARYSNSERNWSYPGESNDLLFNSGYNHERGCLTCARCDMNYLEERKRRRSTQPEIHYGTIASANRVLRNGAARERLRLDKNALCVEMEAAGLMNNFQCLVIRGICDYADSHKNKDWQPYAAATAAAFAKELFIALRKYRLVLWYIVNTTRPGSVIIVTHTFQPPNQGSLAWTQIGSIGPITYRKPRNPGLVTLSNYYSPFTFSRSVNNWPMFAQFELYSGGWVHAEERVKHRRSPGGCIPCRNRRKKCDERRPTCDGCSSRRVACNWRSNDERRSQKLLSRAGERSLSPRDSNDETSTPEAPNDELILRSGSRLCSPIHINNTGAFSECFQGLPSCSMTGLLEVLDQATSRLDQGREFSMLAQGFEALANSRSMLHAWLACSAIIISQLQPSWRIHALQQHSDALKQLRLSTRSEESLTQDSNIATMLLLHVFERFENSATDSLTYLSVTAPLCLALDQSPQNTHQALVLETLVYHIAINSVFRPSYLRNYHDLSKIIALWSRSPVLESDANFRGFVKAGLSAWLPIELFDILFKVSHLLHNRLSVPLNDMQARLRELRSRLNECRVGLGQMATVAAGQNFSSATYDTESFHIRRVYSLAIELLITKLETLSPGGGEPPVINLCETALHHLARVRSDFTSLLWAITVLGTGMKTTKSQNLIVLHVQAMNHFAGGRAVRSVVEFFYHAWRSRPLDRYPPVAEALTELSPVVAEGERTSSLGPDILFEESLLKKVIL</sequence>
<dbReference type="Pfam" id="PF12171">
    <property type="entry name" value="zf-C2H2_jaz"/>
    <property type="match status" value="1"/>
</dbReference>
<keyword evidence="3" id="KW-0862">Zinc</keyword>
<keyword evidence="2" id="KW-0863">Zinc-finger</keyword>
<keyword evidence="1" id="KW-0479">Metal-binding</keyword>
<evidence type="ECO:0000256" key="3">
    <source>
        <dbReference type="ARBA" id="ARBA00022833"/>
    </source>
</evidence>
<dbReference type="GO" id="GO:0000981">
    <property type="term" value="F:DNA-binding transcription factor activity, RNA polymerase II-specific"/>
    <property type="evidence" value="ECO:0007669"/>
    <property type="project" value="InterPro"/>
</dbReference>
<feature type="region of interest" description="Disordered" evidence="5">
    <location>
        <begin position="558"/>
        <end position="585"/>
    </location>
</feature>
<reference evidence="7 8" key="1">
    <citation type="journal article" date="2020" name="BMC Genomics">
        <title>Correction to: Identification and distribution of gene clusters required for synthesis of sphingolipid metabolism inhibitors in diverse species of the filamentous fungus Fusarium.</title>
        <authorList>
            <person name="Kim H.S."/>
            <person name="Lohmar J.M."/>
            <person name="Busman M."/>
            <person name="Brown D.W."/>
            <person name="Naumann T.A."/>
            <person name="Divon H.H."/>
            <person name="Lysoe E."/>
            <person name="Uhlig S."/>
            <person name="Proctor R.H."/>
        </authorList>
    </citation>
    <scope>NUCLEOTIDE SEQUENCE [LARGE SCALE GENOMIC DNA]</scope>
    <source>
        <strain evidence="7 8">NRRL 25214</strain>
    </source>
</reference>